<dbReference type="InterPro" id="IPR011214">
    <property type="entry name" value="UCP020967"/>
</dbReference>
<proteinExistence type="predicted"/>
<dbReference type="SUPFAM" id="SSF53271">
    <property type="entry name" value="PRTase-like"/>
    <property type="match status" value="1"/>
</dbReference>
<dbReference type="PATRIC" id="fig|1121305.3.peg.855"/>
<dbReference type="CDD" id="cd06223">
    <property type="entry name" value="PRTases_typeI"/>
    <property type="match status" value="1"/>
</dbReference>
<dbReference type="Gene3D" id="3.40.50.2020">
    <property type="match status" value="1"/>
</dbReference>
<dbReference type="InterPro" id="IPR041688">
    <property type="entry name" value="PRTase_2"/>
</dbReference>
<sequence>MRERLRVLDEIAVDVEINKNPFDFKLKNLFLMAARKNVKRAFLFVSKVLGKHIPVNPKQSILAGRLLGFLAAEKIQGQSLNFNIIVEAIKDDKFADEALEYANANLISLDKPTLFIGFAETATALGNSVFAQFKGNNIFYIHTTREELVECASAFDFEEEHSHATSHFCYPLQEDILNNYERIVLVDDEITTGKTALNLIKAINRKYPNKEYMVVSILDWRREEHIKEYKVLERELNIKIHEVSLIDGEAECHSPSAKGIEIVYQNQNNINKSINIQEEFYKDGLKLGDSSEILKLRDGSQILRDKSEVLVKNYSFTWDEYGNFTKRLCSGELKKYSYINSSGRFGISRSEINKIEAYAEKIVRVIEPFSEKVIVLGTEEFMYIPMVIGSKIPNAKYQSTTRSPIYAKNEKGYGIQCASRFRSPFDKEVVNYVYNIKKDMYEEVLFITERKLDEESKDEMINLFVSVGIYKINFVYF</sequence>
<dbReference type="Pfam" id="PF12500">
    <property type="entry name" value="TRSP"/>
    <property type="match status" value="1"/>
</dbReference>
<evidence type="ECO:0000259" key="1">
    <source>
        <dbReference type="Pfam" id="PF12500"/>
    </source>
</evidence>
<dbReference type="PIRSF" id="PIRSF020967">
    <property type="entry name" value="UCP020967"/>
    <property type="match status" value="1"/>
</dbReference>
<gene>
    <name evidence="3" type="ORF">CLCOL_08410</name>
</gene>
<dbReference type="AlphaFoldDB" id="A0A151APW2"/>
<dbReference type="Pfam" id="PF15609">
    <property type="entry name" value="PRTase_2"/>
    <property type="match status" value="1"/>
</dbReference>
<keyword evidence="4" id="KW-1185">Reference proteome</keyword>
<evidence type="ECO:0000313" key="3">
    <source>
        <dbReference type="EMBL" id="KYH29610.1"/>
    </source>
</evidence>
<organism evidence="3 4">
    <name type="scientific">Clostridium colicanis DSM 13634</name>
    <dbReference type="NCBI Taxonomy" id="1121305"/>
    <lineage>
        <taxon>Bacteria</taxon>
        <taxon>Bacillati</taxon>
        <taxon>Bacillota</taxon>
        <taxon>Clostridia</taxon>
        <taxon>Eubacteriales</taxon>
        <taxon>Clostridiaceae</taxon>
        <taxon>Clostridium</taxon>
    </lineage>
</organism>
<evidence type="ECO:0008006" key="5">
    <source>
        <dbReference type="Google" id="ProtNLM"/>
    </source>
</evidence>
<feature type="domain" description="TRSP" evidence="1">
    <location>
        <begin position="342"/>
        <end position="462"/>
    </location>
</feature>
<reference evidence="3 4" key="1">
    <citation type="submission" date="2016-02" db="EMBL/GenBank/DDBJ databases">
        <title>Genome sequence of Clostridium colicanis DSM 13634.</title>
        <authorList>
            <person name="Poehlein A."/>
            <person name="Daniel R."/>
        </authorList>
    </citation>
    <scope>NUCLEOTIDE SEQUENCE [LARGE SCALE GENOMIC DNA]</scope>
    <source>
        <strain evidence="3 4">DSM 13634</strain>
    </source>
</reference>
<dbReference type="STRING" id="1121305.CLCOL_08410"/>
<dbReference type="RefSeq" id="WP_061857744.1">
    <property type="nucleotide sequence ID" value="NZ_LTBB01000003.1"/>
</dbReference>
<evidence type="ECO:0000313" key="4">
    <source>
        <dbReference type="Proteomes" id="UP000075374"/>
    </source>
</evidence>
<accession>A0A151APW2</accession>
<dbReference type="Proteomes" id="UP000075374">
    <property type="component" value="Unassembled WGS sequence"/>
</dbReference>
<dbReference type="InterPro" id="IPR029057">
    <property type="entry name" value="PRTase-like"/>
</dbReference>
<comment type="caution">
    <text evidence="3">The sequence shown here is derived from an EMBL/GenBank/DDBJ whole genome shotgun (WGS) entry which is preliminary data.</text>
</comment>
<protein>
    <recommendedName>
        <fullName evidence="5">Phosphoribosyl transferase domain protein</fullName>
    </recommendedName>
</protein>
<evidence type="ECO:0000259" key="2">
    <source>
        <dbReference type="Pfam" id="PF15609"/>
    </source>
</evidence>
<feature type="domain" description="Orotate phosphoribosyltransferase-like" evidence="2">
    <location>
        <begin position="29"/>
        <end position="249"/>
    </location>
</feature>
<dbReference type="EMBL" id="LTBB01000003">
    <property type="protein sequence ID" value="KYH29610.1"/>
    <property type="molecule type" value="Genomic_DNA"/>
</dbReference>
<dbReference type="InterPro" id="IPR000836">
    <property type="entry name" value="PRTase_dom"/>
</dbReference>
<dbReference type="InterPro" id="IPR022537">
    <property type="entry name" value="TRSP_dom"/>
</dbReference>
<name>A0A151APW2_9CLOT</name>